<dbReference type="KEGG" id="rml:FF011L_48770"/>
<dbReference type="SUPFAM" id="SSF52540">
    <property type="entry name" value="P-loop containing nucleoside triphosphate hydrolases"/>
    <property type="match status" value="1"/>
</dbReference>
<dbReference type="InterPro" id="IPR027417">
    <property type="entry name" value="P-loop_NTPase"/>
</dbReference>
<dbReference type="InterPro" id="IPR000863">
    <property type="entry name" value="Sulfotransferase_dom"/>
</dbReference>
<accession>A0A517MMF7</accession>
<sequence>MPIREFMNELPEALHSCNFADQIENVWRHFPRNQLLVLRFQEMVDAPNETIRRCFEFLELPILTSTSHRLKNNRTDYQANRQVMKILKTVKNVPLVGRSLSLMPNELRAEIYQKVVTSCIGKRLAAGHFKQLDPYDNSLKTELQSLFRPSIDRLEQILGWDLTDWKATTHA</sequence>
<keyword evidence="2" id="KW-0808">Transferase</keyword>
<evidence type="ECO:0000313" key="2">
    <source>
        <dbReference type="EMBL" id="QDS96073.1"/>
    </source>
</evidence>
<feature type="domain" description="Sulfotransferase" evidence="1">
    <location>
        <begin position="18"/>
        <end position="67"/>
    </location>
</feature>
<keyword evidence="3" id="KW-1185">Reference proteome</keyword>
<dbReference type="Pfam" id="PF00685">
    <property type="entry name" value="Sulfotransfer_1"/>
    <property type="match status" value="1"/>
</dbReference>
<dbReference type="Proteomes" id="UP000320672">
    <property type="component" value="Chromosome"/>
</dbReference>
<proteinExistence type="predicted"/>
<evidence type="ECO:0000313" key="3">
    <source>
        <dbReference type="Proteomes" id="UP000320672"/>
    </source>
</evidence>
<dbReference type="Gene3D" id="3.40.50.300">
    <property type="entry name" value="P-loop containing nucleotide triphosphate hydrolases"/>
    <property type="match status" value="1"/>
</dbReference>
<evidence type="ECO:0000259" key="1">
    <source>
        <dbReference type="Pfam" id="PF00685"/>
    </source>
</evidence>
<dbReference type="EMBL" id="CP036262">
    <property type="protein sequence ID" value="QDS96073.1"/>
    <property type="molecule type" value="Genomic_DNA"/>
</dbReference>
<reference evidence="2 3" key="1">
    <citation type="submission" date="2019-02" db="EMBL/GenBank/DDBJ databases">
        <title>Deep-cultivation of Planctomycetes and their phenomic and genomic characterization uncovers novel biology.</title>
        <authorList>
            <person name="Wiegand S."/>
            <person name="Jogler M."/>
            <person name="Boedeker C."/>
            <person name="Pinto D."/>
            <person name="Vollmers J."/>
            <person name="Rivas-Marin E."/>
            <person name="Kohn T."/>
            <person name="Peeters S.H."/>
            <person name="Heuer A."/>
            <person name="Rast P."/>
            <person name="Oberbeckmann S."/>
            <person name="Bunk B."/>
            <person name="Jeske O."/>
            <person name="Meyerdierks A."/>
            <person name="Storesund J.E."/>
            <person name="Kallscheuer N."/>
            <person name="Luecker S."/>
            <person name="Lage O.M."/>
            <person name="Pohl T."/>
            <person name="Merkel B.J."/>
            <person name="Hornburger P."/>
            <person name="Mueller R.-W."/>
            <person name="Bruemmer F."/>
            <person name="Labrenz M."/>
            <person name="Spormann A.M."/>
            <person name="Op den Camp H."/>
            <person name="Overmann J."/>
            <person name="Amann R."/>
            <person name="Jetten M.S.M."/>
            <person name="Mascher T."/>
            <person name="Medema M.H."/>
            <person name="Devos D.P."/>
            <person name="Kaster A.-K."/>
            <person name="Ovreas L."/>
            <person name="Rohde M."/>
            <person name="Galperin M.Y."/>
            <person name="Jogler C."/>
        </authorList>
    </citation>
    <scope>NUCLEOTIDE SEQUENCE [LARGE SCALE GENOMIC DNA]</scope>
    <source>
        <strain evidence="2 3">FF011L</strain>
    </source>
</reference>
<name>A0A517MMF7_9BACT</name>
<gene>
    <name evidence="2" type="ORF">FF011L_48770</name>
</gene>
<dbReference type="AlphaFoldDB" id="A0A517MMF7"/>
<organism evidence="2 3">
    <name type="scientific">Roseimaritima multifibrata</name>
    <dbReference type="NCBI Taxonomy" id="1930274"/>
    <lineage>
        <taxon>Bacteria</taxon>
        <taxon>Pseudomonadati</taxon>
        <taxon>Planctomycetota</taxon>
        <taxon>Planctomycetia</taxon>
        <taxon>Pirellulales</taxon>
        <taxon>Pirellulaceae</taxon>
        <taxon>Roseimaritima</taxon>
    </lineage>
</organism>
<dbReference type="GO" id="GO:0008146">
    <property type="term" value="F:sulfotransferase activity"/>
    <property type="evidence" value="ECO:0007669"/>
    <property type="project" value="InterPro"/>
</dbReference>
<protein>
    <submittedName>
        <fullName evidence="2">Sulfotransferase domain protein</fullName>
    </submittedName>
</protein>